<evidence type="ECO:0000256" key="7">
    <source>
        <dbReference type="ARBA" id="ARBA00032543"/>
    </source>
</evidence>
<reference evidence="14" key="1">
    <citation type="submission" date="2025-08" db="UniProtKB">
        <authorList>
            <consortium name="RefSeq"/>
        </authorList>
    </citation>
    <scope>IDENTIFICATION</scope>
    <source>
        <tissue evidence="14">Whole body</tissue>
    </source>
</reference>
<sequence>MSQTLNIDGSVLEGGGQILRISISLSAILGIPVRVTNIRAGRSKPGLAAQHLKGIQLVATMCQAKMKGANIGSTEIEFIPGKLRGGHYLADTQTAGSISLLLQVALPCALFADSGVTLDLRGGTNADMAPQIDYMERVFRNILKRFNADFNMNILRRGYFPKGGGHVRVKMNPVRSISGVCLTERGHILEITGTSFVAGTLPIKLAYLMADGAKRELTTEHNVNIHSYKEDRHMAPDNCNGIILSCSSSSGCALGADALGRRGTDAADVGRLAAHALRTTLRSGACLDPHAQDQVILYMALAEGRSCVRAGEVTLHTRTAIHVCEMIAKVKFNIQQEGEQNLIECTGLGLINKFILGE</sequence>
<feature type="domain" description="RNA 3'-terminal phosphate cyclase insert" evidence="12">
    <location>
        <begin position="183"/>
        <end position="281"/>
    </location>
</feature>
<dbReference type="NCBIfam" id="TIGR03399">
    <property type="entry name" value="RNA_3prim_cycl"/>
    <property type="match status" value="1"/>
</dbReference>
<dbReference type="EC" id="6.5.1.4" evidence="2"/>
<dbReference type="Pfam" id="PF05189">
    <property type="entry name" value="RTC_insert"/>
    <property type="match status" value="1"/>
</dbReference>
<dbReference type="PIRSF" id="PIRSF005378">
    <property type="entry name" value="RNA3'_term_phos_cycl_euk"/>
    <property type="match status" value="1"/>
</dbReference>
<name>A0A8B8IJF6_VANTA</name>
<evidence type="ECO:0000256" key="9">
    <source>
        <dbReference type="PIRSR" id="PIRSR005378-1"/>
    </source>
</evidence>
<dbReference type="GO" id="GO:0003963">
    <property type="term" value="F:RNA-3'-phosphate cyclase activity"/>
    <property type="evidence" value="ECO:0007669"/>
    <property type="project" value="UniProtKB-EC"/>
</dbReference>
<evidence type="ECO:0000256" key="3">
    <source>
        <dbReference type="ARBA" id="ARBA00021428"/>
    </source>
</evidence>
<comment type="catalytic activity">
    <reaction evidence="6">
        <text>a 3'-end 3'-phospho-ribonucleotide-RNA + ATP = a 3'-end 2',3'-cyclophospho-ribonucleotide-RNA + AMP + diphosphate</text>
        <dbReference type="Rhea" id="RHEA:23976"/>
        <dbReference type="Rhea" id="RHEA-COMP:10463"/>
        <dbReference type="Rhea" id="RHEA-COMP:10464"/>
        <dbReference type="ChEBI" id="CHEBI:30616"/>
        <dbReference type="ChEBI" id="CHEBI:33019"/>
        <dbReference type="ChEBI" id="CHEBI:83062"/>
        <dbReference type="ChEBI" id="CHEBI:83064"/>
        <dbReference type="ChEBI" id="CHEBI:456215"/>
        <dbReference type="EC" id="6.5.1.4"/>
    </reaction>
</comment>
<dbReference type="Gene3D" id="3.65.10.20">
    <property type="entry name" value="RNA 3'-terminal phosphate cyclase domain"/>
    <property type="match status" value="1"/>
</dbReference>
<evidence type="ECO:0000256" key="5">
    <source>
        <dbReference type="ARBA" id="ARBA00022741"/>
    </source>
</evidence>
<evidence type="ECO:0000259" key="12">
    <source>
        <dbReference type="Pfam" id="PF05189"/>
    </source>
</evidence>
<dbReference type="SUPFAM" id="SSF55205">
    <property type="entry name" value="EPT/RTPC-like"/>
    <property type="match status" value="2"/>
</dbReference>
<dbReference type="Proteomes" id="UP001652626">
    <property type="component" value="Chromosome 18"/>
</dbReference>
<dbReference type="GO" id="GO:0006396">
    <property type="term" value="P:RNA processing"/>
    <property type="evidence" value="ECO:0007669"/>
    <property type="project" value="InterPro"/>
</dbReference>
<dbReference type="InterPro" id="IPR013791">
    <property type="entry name" value="RNA3'-term_phos_cycl_insert"/>
</dbReference>
<evidence type="ECO:0000259" key="11">
    <source>
        <dbReference type="Pfam" id="PF01137"/>
    </source>
</evidence>
<evidence type="ECO:0000313" key="13">
    <source>
        <dbReference type="Proteomes" id="UP001652626"/>
    </source>
</evidence>
<keyword evidence="5 10" id="KW-0547">Nucleotide-binding</keyword>
<dbReference type="FunFam" id="3.30.360.20:FF:000002">
    <property type="entry name" value="RNA terminal phosphate cyclase-like 1"/>
    <property type="match status" value="1"/>
</dbReference>
<dbReference type="InterPro" id="IPR036553">
    <property type="entry name" value="RPTC_insert"/>
</dbReference>
<feature type="binding site" evidence="10">
    <location>
        <begin position="290"/>
        <end position="294"/>
    </location>
    <ligand>
        <name>ATP</name>
        <dbReference type="ChEBI" id="CHEBI:30616"/>
    </ligand>
</feature>
<keyword evidence="4" id="KW-0436">Ligase</keyword>
<dbReference type="CTD" id="8634"/>
<dbReference type="Pfam" id="PF01137">
    <property type="entry name" value="RTC"/>
    <property type="match status" value="1"/>
</dbReference>
<dbReference type="HAMAP" id="MF_00200">
    <property type="entry name" value="RTC"/>
    <property type="match status" value="1"/>
</dbReference>
<protein>
    <recommendedName>
        <fullName evidence="3">RNA 3'-terminal phosphate cyclase</fullName>
        <ecNumber evidence="2">6.5.1.4</ecNumber>
    </recommendedName>
    <alternativeName>
        <fullName evidence="7">RNA terminal phosphate cyclase domain-containing protein 1</fullName>
    </alternativeName>
</protein>
<organism evidence="13 14">
    <name type="scientific">Vanessa tameamea</name>
    <name type="common">Kamehameha butterfly</name>
    <dbReference type="NCBI Taxonomy" id="334116"/>
    <lineage>
        <taxon>Eukaryota</taxon>
        <taxon>Metazoa</taxon>
        <taxon>Ecdysozoa</taxon>
        <taxon>Arthropoda</taxon>
        <taxon>Hexapoda</taxon>
        <taxon>Insecta</taxon>
        <taxon>Pterygota</taxon>
        <taxon>Neoptera</taxon>
        <taxon>Endopterygota</taxon>
        <taxon>Lepidoptera</taxon>
        <taxon>Glossata</taxon>
        <taxon>Ditrysia</taxon>
        <taxon>Papilionoidea</taxon>
        <taxon>Nymphalidae</taxon>
        <taxon>Nymphalinae</taxon>
        <taxon>Vanessa</taxon>
    </lineage>
</organism>
<dbReference type="RefSeq" id="XP_026496502.1">
    <property type="nucleotide sequence ID" value="XM_026640717.2"/>
</dbReference>
<dbReference type="GO" id="GO:0005634">
    <property type="term" value="C:nucleus"/>
    <property type="evidence" value="ECO:0007669"/>
    <property type="project" value="TreeGrafter"/>
</dbReference>
<dbReference type="InterPro" id="IPR037136">
    <property type="entry name" value="RNA3'_phos_cyclase_dom_sf"/>
</dbReference>
<proteinExistence type="inferred from homology"/>
<dbReference type="OMA" id="WSPPIDY"/>
<dbReference type="PROSITE" id="PS01287">
    <property type="entry name" value="RTC"/>
    <property type="match status" value="1"/>
</dbReference>
<dbReference type="InterPro" id="IPR020719">
    <property type="entry name" value="RNA3'_term_phos_cycl-like_CS"/>
</dbReference>
<dbReference type="InterPro" id="IPR000228">
    <property type="entry name" value="RNA3'_term_phos_cyc"/>
</dbReference>
<comment type="function">
    <text evidence="8">Catalyzes the conversion of 3'-phosphate to a 2',3'-cyclic phosphodiester at the end of RNA. The mechanism of action of the enzyme occurs in 3 steps: (A) adenylation of the enzyme by ATP; (B) transfer of adenylate to an RNA-N3'P to produce RNA-N3'PP5'A; (C) and attack of the adjacent 2'-hydroxyl on the 3'-phosphorus in the diester linkage to produce the cyclic end product. Likely functions in some aspects of cellular RNA processing. Function plays an important role in regulating axon regeneration by inhibiting central nervous system (CNS) axon regeneration following optic nerve injury.</text>
</comment>
<dbReference type="GO" id="GO:0005524">
    <property type="term" value="F:ATP binding"/>
    <property type="evidence" value="ECO:0007669"/>
    <property type="project" value="UniProtKB-KW"/>
</dbReference>
<evidence type="ECO:0000256" key="1">
    <source>
        <dbReference type="ARBA" id="ARBA00009206"/>
    </source>
</evidence>
<dbReference type="InterPro" id="IPR013792">
    <property type="entry name" value="RNA3'P_cycl/enolpyr_Trfase_a/b"/>
</dbReference>
<dbReference type="GeneID" id="113401010"/>
<evidence type="ECO:0000313" key="14">
    <source>
        <dbReference type="RefSeq" id="XP_026496502.1"/>
    </source>
</evidence>
<evidence type="ECO:0000256" key="4">
    <source>
        <dbReference type="ARBA" id="ARBA00022598"/>
    </source>
</evidence>
<feature type="binding site" evidence="10">
    <location>
        <position position="103"/>
    </location>
    <ligand>
        <name>ATP</name>
        <dbReference type="ChEBI" id="CHEBI:30616"/>
    </ligand>
</feature>
<keyword evidence="10" id="KW-0067">ATP-binding</keyword>
<accession>A0A8B8IJF6</accession>
<dbReference type="OrthoDB" id="25029at2759"/>
<feature type="active site" description="Tele-AMP-histidine intermediate" evidence="9">
    <location>
        <position position="316"/>
    </location>
</feature>
<comment type="similarity">
    <text evidence="1">Belongs to the RNA 3'-terminal cyclase family. Type 1 subfamily.</text>
</comment>
<keyword evidence="13" id="KW-1185">Reference proteome</keyword>
<feature type="domain" description="RNA 3'-terminal phosphate cyclase" evidence="11">
    <location>
        <begin position="12"/>
        <end position="334"/>
    </location>
</feature>
<evidence type="ECO:0000256" key="2">
    <source>
        <dbReference type="ARBA" id="ARBA00012725"/>
    </source>
</evidence>
<dbReference type="InterPro" id="IPR023797">
    <property type="entry name" value="RNA3'_phos_cyclase_dom"/>
</dbReference>
<evidence type="ECO:0000256" key="6">
    <source>
        <dbReference type="ARBA" id="ARBA00024481"/>
    </source>
</evidence>
<dbReference type="InterPro" id="IPR017770">
    <property type="entry name" value="RNA3'_term_phos_cyc_type_1"/>
</dbReference>
<dbReference type="PANTHER" id="PTHR11096">
    <property type="entry name" value="RNA 3' TERMINAL PHOSPHATE CYCLASE"/>
    <property type="match status" value="1"/>
</dbReference>
<dbReference type="Gene3D" id="3.30.360.20">
    <property type="entry name" value="RNA 3'-terminal phosphate cyclase, insert domain"/>
    <property type="match status" value="1"/>
</dbReference>
<dbReference type="SUPFAM" id="SSF52913">
    <property type="entry name" value="RNA 3'-terminal phosphate cyclase, RPTC, insert domain"/>
    <property type="match status" value="1"/>
</dbReference>
<evidence type="ECO:0000256" key="10">
    <source>
        <dbReference type="PIRSR" id="PIRSR005378-2"/>
    </source>
</evidence>
<dbReference type="AlphaFoldDB" id="A0A8B8IJF6"/>
<gene>
    <name evidence="14" type="primary">LOC113401010</name>
</gene>
<dbReference type="PANTHER" id="PTHR11096:SF0">
    <property type="entry name" value="RNA 3'-TERMINAL PHOSPHATE CYCLASE"/>
    <property type="match status" value="1"/>
</dbReference>
<evidence type="ECO:0000256" key="8">
    <source>
        <dbReference type="ARBA" id="ARBA00045867"/>
    </source>
</evidence>